<dbReference type="InterPro" id="IPR001509">
    <property type="entry name" value="Epimerase_deHydtase"/>
</dbReference>
<comment type="caution">
    <text evidence="2">The sequence shown here is derived from an EMBL/GenBank/DDBJ whole genome shotgun (WGS) entry which is preliminary data.</text>
</comment>
<dbReference type="RefSeq" id="WP_066450508.1">
    <property type="nucleotide sequence ID" value="NZ_JANKBF010000028.1"/>
</dbReference>
<dbReference type="InterPro" id="IPR050177">
    <property type="entry name" value="Lipid_A_modif_metabolic_enz"/>
</dbReference>
<sequence>MKNVLVTGGTVFVSRYVAEYYVKKGYNVYVLNRNHHPQSQKVKLIEKDRNHIDDSLKAFHFDIVFDICAYRARDIHLLCDALGSFDQYIFVSSSAVYPQDAPQPFTEETKLGPNYYWKDYGINKIEAEKALLERVPDAYILRPPYLYGPMNNVYREAFVFDCALKNRKFYLPLDGQMQLQFFHVEDLCHFMDELIEKRPLQHIYNVGNLETISIKDWVELCYEVVGKQPEFVHVYDKIEQRNYFCFYHYEYKLDVKKQSELLSSTISLKEGLKDSYQWYIHHQQDVNKKPFFQYIEDVLANKY</sequence>
<keyword evidence="3" id="KW-1185">Reference proteome</keyword>
<dbReference type="AlphaFoldDB" id="A0A4R3YGU0"/>
<name>A0A4R3YGU0_9FIRM</name>
<feature type="domain" description="NAD-dependent epimerase/dehydratase" evidence="1">
    <location>
        <begin position="4"/>
        <end position="69"/>
    </location>
</feature>
<organism evidence="2 3">
    <name type="scientific">Longibaculum muris</name>
    <dbReference type="NCBI Taxonomy" id="1796628"/>
    <lineage>
        <taxon>Bacteria</taxon>
        <taxon>Bacillati</taxon>
        <taxon>Bacillota</taxon>
        <taxon>Erysipelotrichia</taxon>
        <taxon>Erysipelotrichales</taxon>
        <taxon>Coprobacillaceae</taxon>
        <taxon>Longibaculum</taxon>
    </lineage>
</organism>
<dbReference type="Pfam" id="PF01370">
    <property type="entry name" value="Epimerase"/>
    <property type="match status" value="2"/>
</dbReference>
<proteinExistence type="predicted"/>
<dbReference type="EMBL" id="SMCQ01000033">
    <property type="protein sequence ID" value="TCV91241.1"/>
    <property type="molecule type" value="Genomic_DNA"/>
</dbReference>
<feature type="domain" description="NAD-dependent epimerase/dehydratase" evidence="1">
    <location>
        <begin position="85"/>
        <end position="207"/>
    </location>
</feature>
<reference evidence="2 3" key="1">
    <citation type="submission" date="2019-03" db="EMBL/GenBank/DDBJ databases">
        <title>Genomic Encyclopedia of Type Strains, Phase IV (KMG-IV): sequencing the most valuable type-strain genomes for metagenomic binning, comparative biology and taxonomic classification.</title>
        <authorList>
            <person name="Goeker M."/>
        </authorList>
    </citation>
    <scope>NUCLEOTIDE SEQUENCE [LARGE SCALE GENOMIC DNA]</scope>
    <source>
        <strain evidence="2 3">DSM 29487</strain>
    </source>
</reference>
<evidence type="ECO:0000259" key="1">
    <source>
        <dbReference type="Pfam" id="PF01370"/>
    </source>
</evidence>
<dbReference type="InterPro" id="IPR036291">
    <property type="entry name" value="NAD(P)-bd_dom_sf"/>
</dbReference>
<dbReference type="GeneID" id="98916740"/>
<protein>
    <submittedName>
        <fullName evidence="2">Nucleoside-diphosphate-sugar epimerase</fullName>
    </submittedName>
</protein>
<dbReference type="PANTHER" id="PTHR43245">
    <property type="entry name" value="BIFUNCTIONAL POLYMYXIN RESISTANCE PROTEIN ARNA"/>
    <property type="match status" value="1"/>
</dbReference>
<dbReference type="Gene3D" id="3.40.50.720">
    <property type="entry name" value="NAD(P)-binding Rossmann-like Domain"/>
    <property type="match status" value="1"/>
</dbReference>
<gene>
    <name evidence="2" type="ORF">EDD60_13323</name>
</gene>
<accession>A0A4R3YGU0</accession>
<evidence type="ECO:0000313" key="2">
    <source>
        <dbReference type="EMBL" id="TCV91241.1"/>
    </source>
</evidence>
<dbReference type="Proteomes" id="UP000295515">
    <property type="component" value="Unassembled WGS sequence"/>
</dbReference>
<evidence type="ECO:0000313" key="3">
    <source>
        <dbReference type="Proteomes" id="UP000295515"/>
    </source>
</evidence>
<dbReference type="SUPFAM" id="SSF51735">
    <property type="entry name" value="NAD(P)-binding Rossmann-fold domains"/>
    <property type="match status" value="1"/>
</dbReference>